<protein>
    <submittedName>
        <fullName evidence="1">Uncharacterized protein</fullName>
    </submittedName>
</protein>
<keyword evidence="2" id="KW-1185">Reference proteome</keyword>
<dbReference type="Proteomes" id="UP000076632">
    <property type="component" value="Unassembled WGS sequence"/>
</dbReference>
<proteinExistence type="predicted"/>
<reference evidence="1 2" key="1">
    <citation type="journal article" date="2016" name="Fungal Biol.">
        <title>The genome of Xylona heveae provides a window into fungal endophytism.</title>
        <authorList>
            <person name="Gazis R."/>
            <person name="Kuo A."/>
            <person name="Riley R."/>
            <person name="LaButti K."/>
            <person name="Lipzen A."/>
            <person name="Lin J."/>
            <person name="Amirebrahimi M."/>
            <person name="Hesse C.N."/>
            <person name="Spatafora J.W."/>
            <person name="Henrissat B."/>
            <person name="Hainaut M."/>
            <person name="Grigoriev I.V."/>
            <person name="Hibbett D.S."/>
        </authorList>
    </citation>
    <scope>NUCLEOTIDE SEQUENCE [LARGE SCALE GENOMIC DNA]</scope>
    <source>
        <strain evidence="1 2">TC161</strain>
    </source>
</reference>
<sequence>MAKVWEKLVEQEFKGETGQSAAQDTDTALDEYFGDETESETHTVMRDLRLVEQLTEDEAEKIGFPMSFFANFMHPCQSIKPSRTGTSSWEFAVLLVHRKKDEEHQKKDARFAKQLGAERLPERWHNLLQDTSFSNHCAELFRFAYGRSVDDVAADFLKDL</sequence>
<organism evidence="1 2">
    <name type="scientific">Xylona heveae (strain CBS 132557 / TC161)</name>
    <dbReference type="NCBI Taxonomy" id="1328760"/>
    <lineage>
        <taxon>Eukaryota</taxon>
        <taxon>Fungi</taxon>
        <taxon>Dikarya</taxon>
        <taxon>Ascomycota</taxon>
        <taxon>Pezizomycotina</taxon>
        <taxon>Xylonomycetes</taxon>
        <taxon>Xylonales</taxon>
        <taxon>Xylonaceae</taxon>
        <taxon>Xylona</taxon>
    </lineage>
</organism>
<accession>A0A165ABR0</accession>
<dbReference type="EMBL" id="KV407463">
    <property type="protein sequence ID" value="KZF20223.1"/>
    <property type="molecule type" value="Genomic_DNA"/>
</dbReference>
<dbReference type="InParanoid" id="A0A165ABR0"/>
<dbReference type="RefSeq" id="XP_018185778.1">
    <property type="nucleotide sequence ID" value="XM_018332419.1"/>
</dbReference>
<name>A0A165ABR0_XYLHT</name>
<dbReference type="GeneID" id="28897556"/>
<evidence type="ECO:0000313" key="1">
    <source>
        <dbReference type="EMBL" id="KZF20223.1"/>
    </source>
</evidence>
<dbReference type="AlphaFoldDB" id="A0A165ABR0"/>
<evidence type="ECO:0000313" key="2">
    <source>
        <dbReference type="Proteomes" id="UP000076632"/>
    </source>
</evidence>
<gene>
    <name evidence="1" type="ORF">L228DRAFT_24645</name>
</gene>